<gene>
    <name evidence="1" type="ORF">OSH07_02865</name>
</gene>
<sequence length="95" mass="10947">MASACNRGRDACSFILSNQTSYTLHSFWASPTRVKKWEDDILGRQTLSAGSEANVNLSDRRRDCIYDFKFRFADGDEVTRERINICELGRYTLND</sequence>
<name>A0A9X3IJ32_9HYPH</name>
<organism evidence="1 2">
    <name type="scientific">Kaistia nematophila</name>
    <dbReference type="NCBI Taxonomy" id="2994654"/>
    <lineage>
        <taxon>Bacteria</taxon>
        <taxon>Pseudomonadati</taxon>
        <taxon>Pseudomonadota</taxon>
        <taxon>Alphaproteobacteria</taxon>
        <taxon>Hyphomicrobiales</taxon>
        <taxon>Kaistiaceae</taxon>
        <taxon>Kaistia</taxon>
    </lineage>
</organism>
<dbReference type="RefSeq" id="WP_266337087.1">
    <property type="nucleotide sequence ID" value="NZ_JAPKNK010000001.1"/>
</dbReference>
<dbReference type="AlphaFoldDB" id="A0A9X3IJ32"/>
<evidence type="ECO:0000313" key="1">
    <source>
        <dbReference type="EMBL" id="MCX5568129.1"/>
    </source>
</evidence>
<evidence type="ECO:0000313" key="2">
    <source>
        <dbReference type="Proteomes" id="UP001144805"/>
    </source>
</evidence>
<keyword evidence="2" id="KW-1185">Reference proteome</keyword>
<protein>
    <submittedName>
        <fullName evidence="1">Uncharacterized protein</fullName>
    </submittedName>
</protein>
<reference evidence="1" key="1">
    <citation type="submission" date="2022-11" db="EMBL/GenBank/DDBJ databases">
        <title>Biodiversity and phylogenetic relationships of bacteria.</title>
        <authorList>
            <person name="Machado R.A.R."/>
            <person name="Bhat A."/>
            <person name="Loulou A."/>
            <person name="Kallel S."/>
        </authorList>
    </citation>
    <scope>NUCLEOTIDE SEQUENCE</scope>
    <source>
        <strain evidence="1">K-TC2</strain>
    </source>
</reference>
<dbReference type="Proteomes" id="UP001144805">
    <property type="component" value="Unassembled WGS sequence"/>
</dbReference>
<dbReference type="EMBL" id="JAPKNK010000001">
    <property type="protein sequence ID" value="MCX5568129.1"/>
    <property type="molecule type" value="Genomic_DNA"/>
</dbReference>
<proteinExistence type="predicted"/>
<accession>A0A9X3IJ32</accession>
<comment type="caution">
    <text evidence="1">The sequence shown here is derived from an EMBL/GenBank/DDBJ whole genome shotgun (WGS) entry which is preliminary data.</text>
</comment>